<dbReference type="OrthoDB" id="1000303at2759"/>
<evidence type="ECO:0000313" key="1">
    <source>
        <dbReference type="EMBL" id="GAV60989.1"/>
    </source>
</evidence>
<dbReference type="EMBL" id="BDDD01000180">
    <property type="protein sequence ID" value="GAV60989.1"/>
    <property type="molecule type" value="Genomic_DNA"/>
</dbReference>
<evidence type="ECO:0008006" key="3">
    <source>
        <dbReference type="Google" id="ProtNLM"/>
    </source>
</evidence>
<gene>
    <name evidence="1" type="ORF">CFOL_v3_04517</name>
</gene>
<dbReference type="InParanoid" id="A0A1Q3AZ32"/>
<protein>
    <recommendedName>
        <fullName evidence="3">UBN2_3 domain-containing protein</fullName>
    </recommendedName>
</protein>
<keyword evidence="2" id="KW-1185">Reference proteome</keyword>
<evidence type="ECO:0000313" key="2">
    <source>
        <dbReference type="Proteomes" id="UP000187406"/>
    </source>
</evidence>
<sequence>MVSKSIKVMNQDMVKLDRLDRNDYAHWHNKMMFLFTGLKISYILNPDLQPFEDSMPTVEGEQPSVEAIERVAKEQKKQEEDELLCCGHILNTLSNRLYDLFTKMKSAREIWNALEFKYNAEE</sequence>
<dbReference type="Pfam" id="PF14223">
    <property type="entry name" value="Retrotran_gag_2"/>
    <property type="match status" value="1"/>
</dbReference>
<dbReference type="AlphaFoldDB" id="A0A1Q3AZ32"/>
<accession>A0A1Q3AZ32</accession>
<organism evidence="1 2">
    <name type="scientific">Cephalotus follicularis</name>
    <name type="common">Albany pitcher plant</name>
    <dbReference type="NCBI Taxonomy" id="3775"/>
    <lineage>
        <taxon>Eukaryota</taxon>
        <taxon>Viridiplantae</taxon>
        <taxon>Streptophyta</taxon>
        <taxon>Embryophyta</taxon>
        <taxon>Tracheophyta</taxon>
        <taxon>Spermatophyta</taxon>
        <taxon>Magnoliopsida</taxon>
        <taxon>eudicotyledons</taxon>
        <taxon>Gunneridae</taxon>
        <taxon>Pentapetalae</taxon>
        <taxon>rosids</taxon>
        <taxon>fabids</taxon>
        <taxon>Oxalidales</taxon>
        <taxon>Cephalotaceae</taxon>
        <taxon>Cephalotus</taxon>
    </lineage>
</organism>
<comment type="caution">
    <text evidence="1">The sequence shown here is derived from an EMBL/GenBank/DDBJ whole genome shotgun (WGS) entry which is preliminary data.</text>
</comment>
<proteinExistence type="predicted"/>
<dbReference type="PANTHER" id="PTHR47592:SF31">
    <property type="entry name" value="ZINC FINGER, CCHC-TYPE-RELATED"/>
    <property type="match status" value="1"/>
</dbReference>
<reference evidence="2" key="1">
    <citation type="submission" date="2016-04" db="EMBL/GenBank/DDBJ databases">
        <title>Cephalotus genome sequencing.</title>
        <authorList>
            <person name="Fukushima K."/>
            <person name="Hasebe M."/>
            <person name="Fang X."/>
        </authorList>
    </citation>
    <scope>NUCLEOTIDE SEQUENCE [LARGE SCALE GENOMIC DNA]</scope>
    <source>
        <strain evidence="2">cv. St1</strain>
    </source>
</reference>
<name>A0A1Q3AZ32_CEPFO</name>
<dbReference type="Proteomes" id="UP000187406">
    <property type="component" value="Unassembled WGS sequence"/>
</dbReference>
<dbReference type="PANTHER" id="PTHR47592">
    <property type="entry name" value="PBF68 PROTEIN"/>
    <property type="match status" value="1"/>
</dbReference>